<name>A0A9X2MKY6_9FIRM</name>
<dbReference type="Proteomes" id="UP001142078">
    <property type="component" value="Unassembled WGS sequence"/>
</dbReference>
<organism evidence="1 2">
    <name type="scientific">Anaerosalibacter massiliensis</name>
    <dbReference type="NCBI Taxonomy" id="1347392"/>
    <lineage>
        <taxon>Bacteria</taxon>
        <taxon>Bacillati</taxon>
        <taxon>Bacillota</taxon>
        <taxon>Tissierellia</taxon>
        <taxon>Tissierellales</taxon>
        <taxon>Sporanaerobacteraceae</taxon>
        <taxon>Anaerosalibacter</taxon>
    </lineage>
</organism>
<proteinExistence type="predicted"/>
<reference evidence="1" key="1">
    <citation type="submission" date="2022-07" db="EMBL/GenBank/DDBJ databases">
        <title>Enhanced cultured diversity of the mouse gut microbiota enables custom-made synthetic communities.</title>
        <authorList>
            <person name="Afrizal A."/>
        </authorList>
    </citation>
    <scope>NUCLEOTIDE SEQUENCE</scope>
    <source>
        <strain evidence="1">DSM 29482</strain>
    </source>
</reference>
<sequence length="108" mass="12906">MLNDEYNKTFDKINDLCEENELEFTFESSRFPIIARVAPNFEQKNQMKIDIGDDTDFINGEVQFIFGDELTMKVLNDFRIEDSLLNKIKNMSKKLHYLFLQIYFKEAF</sequence>
<evidence type="ECO:0000313" key="1">
    <source>
        <dbReference type="EMBL" id="MCR2045514.1"/>
    </source>
</evidence>
<comment type="caution">
    <text evidence="1">The sequence shown here is derived from an EMBL/GenBank/DDBJ whole genome shotgun (WGS) entry which is preliminary data.</text>
</comment>
<dbReference type="EMBL" id="JANJZL010000019">
    <property type="protein sequence ID" value="MCR2045514.1"/>
    <property type="molecule type" value="Genomic_DNA"/>
</dbReference>
<gene>
    <name evidence="1" type="ORF">NSA23_15540</name>
</gene>
<keyword evidence="2" id="KW-1185">Reference proteome</keyword>
<evidence type="ECO:0000313" key="2">
    <source>
        <dbReference type="Proteomes" id="UP001142078"/>
    </source>
</evidence>
<dbReference type="RefSeq" id="WP_257490746.1">
    <property type="nucleotide sequence ID" value="NZ_JANJZL010000019.1"/>
</dbReference>
<accession>A0A9X2MKY6</accession>
<dbReference type="AlphaFoldDB" id="A0A9X2MKY6"/>
<protein>
    <submittedName>
        <fullName evidence="1">Uncharacterized protein</fullName>
    </submittedName>
</protein>